<dbReference type="FunFam" id="3.40.1160.10:FF:000001">
    <property type="entry name" value="Uridylate kinase"/>
    <property type="match status" value="1"/>
</dbReference>
<evidence type="ECO:0000256" key="4">
    <source>
        <dbReference type="ARBA" id="ARBA00022490"/>
    </source>
</evidence>
<evidence type="ECO:0000256" key="8">
    <source>
        <dbReference type="ARBA" id="ARBA00022840"/>
    </source>
</evidence>
<dbReference type="HAMAP" id="MF_01220_B">
    <property type="entry name" value="PyrH_B"/>
    <property type="match status" value="1"/>
</dbReference>
<dbReference type="Pfam" id="PF00696">
    <property type="entry name" value="AA_kinase"/>
    <property type="match status" value="1"/>
</dbReference>
<evidence type="ECO:0000256" key="6">
    <source>
        <dbReference type="ARBA" id="ARBA00022741"/>
    </source>
</evidence>
<dbReference type="GO" id="GO:0005737">
    <property type="term" value="C:cytoplasm"/>
    <property type="evidence" value="ECO:0007669"/>
    <property type="project" value="UniProtKB-SubCell"/>
</dbReference>
<protein>
    <recommendedName>
        <fullName evidence="11">Uridylate kinase</fullName>
        <shortName evidence="11">UK</shortName>
        <ecNumber evidence="11">2.7.4.22</ecNumber>
    </recommendedName>
    <alternativeName>
        <fullName evidence="11">Uridine monophosphate kinase</fullName>
        <shortName evidence="11">UMP kinase</shortName>
        <shortName evidence="11">UMPK</shortName>
    </alternativeName>
</protein>
<dbReference type="InterPro" id="IPR036393">
    <property type="entry name" value="AceGlu_kinase-like_sf"/>
</dbReference>
<evidence type="ECO:0000256" key="10">
    <source>
        <dbReference type="ARBA" id="ARBA00047767"/>
    </source>
</evidence>
<dbReference type="Gene3D" id="3.40.1160.10">
    <property type="entry name" value="Acetylglutamate kinase-like"/>
    <property type="match status" value="1"/>
</dbReference>
<comment type="pathway">
    <text evidence="2 11">Pyrimidine metabolism; CTP biosynthesis via de novo pathway; UDP from UMP (UMPK route): step 1/1.</text>
</comment>
<comment type="subcellular location">
    <subcellularLocation>
        <location evidence="1 11">Cytoplasm</location>
    </subcellularLocation>
</comment>
<keyword evidence="4 11" id="KW-0963">Cytoplasm</keyword>
<keyword evidence="9 11" id="KW-0665">Pyrimidine biosynthesis</keyword>
<sequence>MNQAKYQRVLLKLSGEALMGDGNYGIHPETLGYVAREVKSAVDLGVEMAVVVGGGNIFRGMAGSSQGMDRASADYLGMLATVMNSLALQEALEKIDIPTRVLSAISMHQVAEPYIRRRAVRHLEKKRVVIFAAGTGNPYFTTDTAAVLRAAEIHAEVLLKATKVDGVYDMDPVGNTTAKFIQDIDYMTVLEKRLHVMDSTAISLAMDNHLLLVVFNLRESGNIRNAICGQAVGTKICEPRK</sequence>
<comment type="subunit">
    <text evidence="11">Homohexamer.</text>
</comment>
<keyword evidence="5 11" id="KW-0808">Transferase</keyword>
<dbReference type="SUPFAM" id="SSF53633">
    <property type="entry name" value="Carbamate kinase-like"/>
    <property type="match status" value="1"/>
</dbReference>
<dbReference type="InterPro" id="IPR011817">
    <property type="entry name" value="Uridylate_kinase"/>
</dbReference>
<feature type="binding site" evidence="11">
    <location>
        <position position="55"/>
    </location>
    <ligand>
        <name>ATP</name>
        <dbReference type="ChEBI" id="CHEBI:30616"/>
    </ligand>
</feature>
<dbReference type="CDD" id="cd04254">
    <property type="entry name" value="AAK_UMPK-PyrH-Ec"/>
    <property type="match status" value="1"/>
</dbReference>
<dbReference type="GO" id="GO:0044210">
    <property type="term" value="P:'de novo' CTP biosynthetic process"/>
    <property type="evidence" value="ECO:0007669"/>
    <property type="project" value="UniProtKB-UniRule"/>
</dbReference>
<dbReference type="PANTHER" id="PTHR42833:SF4">
    <property type="entry name" value="URIDYLATE KINASE PUMPKIN, CHLOROPLASTIC"/>
    <property type="match status" value="1"/>
</dbReference>
<dbReference type="NCBIfam" id="TIGR02075">
    <property type="entry name" value="pyrH_bact"/>
    <property type="match status" value="1"/>
</dbReference>
<feature type="binding site" evidence="11">
    <location>
        <position position="59"/>
    </location>
    <ligand>
        <name>ATP</name>
        <dbReference type="ChEBI" id="CHEBI:30616"/>
    </ligand>
</feature>
<dbReference type="InterPro" id="IPR001048">
    <property type="entry name" value="Asp/Glu/Uridylate_kinase"/>
</dbReference>
<feature type="binding site" evidence="11">
    <location>
        <position position="74"/>
    </location>
    <ligand>
        <name>UMP</name>
        <dbReference type="ChEBI" id="CHEBI:57865"/>
    </ligand>
</feature>
<evidence type="ECO:0000256" key="11">
    <source>
        <dbReference type="HAMAP-Rule" id="MF_01220"/>
    </source>
</evidence>
<evidence type="ECO:0000256" key="2">
    <source>
        <dbReference type="ARBA" id="ARBA00004791"/>
    </source>
</evidence>
<dbReference type="PANTHER" id="PTHR42833">
    <property type="entry name" value="URIDYLATE KINASE"/>
    <property type="match status" value="1"/>
</dbReference>
<evidence type="ECO:0000256" key="9">
    <source>
        <dbReference type="ARBA" id="ARBA00022975"/>
    </source>
</evidence>
<comment type="caution">
    <text evidence="11">Lacks conserved residue(s) required for the propagation of feature annotation.</text>
</comment>
<feature type="binding site" evidence="11">
    <location>
        <position position="162"/>
    </location>
    <ligand>
        <name>ATP</name>
        <dbReference type="ChEBI" id="CHEBI:30616"/>
    </ligand>
</feature>
<dbReference type="GO" id="GO:0033862">
    <property type="term" value="F:UMP kinase activity"/>
    <property type="evidence" value="ECO:0007669"/>
    <property type="project" value="UniProtKB-EC"/>
</dbReference>
<dbReference type="GO" id="GO:0005524">
    <property type="term" value="F:ATP binding"/>
    <property type="evidence" value="ECO:0007669"/>
    <property type="project" value="UniProtKB-KW"/>
</dbReference>
<comment type="activity regulation">
    <text evidence="11">Inhibited by UTP.</text>
</comment>
<keyword evidence="7 11" id="KW-0418">Kinase</keyword>
<dbReference type="AlphaFoldDB" id="A0A7W0C817"/>
<feature type="domain" description="Aspartate/glutamate/uridylate kinase" evidence="12">
    <location>
        <begin position="8"/>
        <end position="216"/>
    </location>
</feature>
<comment type="function">
    <text evidence="11">Catalyzes the reversible phosphorylation of UMP to UDP.</text>
</comment>
<evidence type="ECO:0000256" key="3">
    <source>
        <dbReference type="ARBA" id="ARBA00007614"/>
    </source>
</evidence>
<reference evidence="13 14" key="1">
    <citation type="submission" date="2020-07" db="EMBL/GenBank/DDBJ databases">
        <title>Genomic Encyclopedia of Type Strains, Phase IV (KMG-IV): sequencing the most valuable type-strain genomes for metagenomic binning, comparative biology and taxonomic classification.</title>
        <authorList>
            <person name="Goeker M."/>
        </authorList>
    </citation>
    <scope>NUCLEOTIDE SEQUENCE [LARGE SCALE GENOMIC DNA]</scope>
    <source>
        <strain evidence="13 14">DSM 17721</strain>
    </source>
</reference>
<keyword evidence="6 11" id="KW-0547">Nucleotide-binding</keyword>
<name>A0A7W0C817_9BACT</name>
<feature type="binding site" evidence="11">
    <location>
        <position position="168"/>
    </location>
    <ligand>
        <name>ATP</name>
        <dbReference type="ChEBI" id="CHEBI:30616"/>
    </ligand>
</feature>
<comment type="caution">
    <text evidence="13">The sequence shown here is derived from an EMBL/GenBank/DDBJ whole genome shotgun (WGS) entry which is preliminary data.</text>
</comment>
<organism evidence="13 14">
    <name type="scientific">Desulfosalsimonas propionicica</name>
    <dbReference type="NCBI Taxonomy" id="332175"/>
    <lineage>
        <taxon>Bacteria</taxon>
        <taxon>Pseudomonadati</taxon>
        <taxon>Thermodesulfobacteriota</taxon>
        <taxon>Desulfobacteria</taxon>
        <taxon>Desulfobacterales</taxon>
        <taxon>Desulfosalsimonadaceae</taxon>
        <taxon>Desulfosalsimonas</taxon>
    </lineage>
</organism>
<dbReference type="GO" id="GO:0006225">
    <property type="term" value="P:UDP biosynthetic process"/>
    <property type="evidence" value="ECO:0007669"/>
    <property type="project" value="TreeGrafter"/>
</dbReference>
<feature type="binding site" evidence="11">
    <location>
        <position position="54"/>
    </location>
    <ligand>
        <name>UMP</name>
        <dbReference type="ChEBI" id="CHEBI:57865"/>
    </ligand>
</feature>
<dbReference type="Proteomes" id="UP000525298">
    <property type="component" value="Unassembled WGS sequence"/>
</dbReference>
<dbReference type="EC" id="2.7.4.22" evidence="11"/>
<evidence type="ECO:0000259" key="12">
    <source>
        <dbReference type="Pfam" id="PF00696"/>
    </source>
</evidence>
<dbReference type="EMBL" id="JACDUS010000002">
    <property type="protein sequence ID" value="MBA2880868.1"/>
    <property type="molecule type" value="Genomic_DNA"/>
</dbReference>
<feature type="binding site" evidence="11">
    <location>
        <begin position="12"/>
        <end position="15"/>
    </location>
    <ligand>
        <name>ATP</name>
        <dbReference type="ChEBI" id="CHEBI:30616"/>
    </ligand>
</feature>
<dbReference type="RefSeq" id="WP_181550520.1">
    <property type="nucleotide sequence ID" value="NZ_JACDUS010000002.1"/>
</dbReference>
<proteinExistence type="inferred from homology"/>
<evidence type="ECO:0000256" key="7">
    <source>
        <dbReference type="ARBA" id="ARBA00022777"/>
    </source>
</evidence>
<keyword evidence="8 11" id="KW-0067">ATP-binding</keyword>
<evidence type="ECO:0000256" key="1">
    <source>
        <dbReference type="ARBA" id="ARBA00004496"/>
    </source>
</evidence>
<evidence type="ECO:0000256" key="5">
    <source>
        <dbReference type="ARBA" id="ARBA00022679"/>
    </source>
</evidence>
<comment type="catalytic activity">
    <reaction evidence="10 11">
        <text>UMP + ATP = UDP + ADP</text>
        <dbReference type="Rhea" id="RHEA:24400"/>
        <dbReference type="ChEBI" id="CHEBI:30616"/>
        <dbReference type="ChEBI" id="CHEBI:57865"/>
        <dbReference type="ChEBI" id="CHEBI:58223"/>
        <dbReference type="ChEBI" id="CHEBI:456216"/>
        <dbReference type="EC" id="2.7.4.22"/>
    </reaction>
</comment>
<feature type="binding site" evidence="11">
    <location>
        <begin position="135"/>
        <end position="142"/>
    </location>
    <ligand>
        <name>UMP</name>
        <dbReference type="ChEBI" id="CHEBI:57865"/>
    </ligand>
</feature>
<evidence type="ECO:0000313" key="13">
    <source>
        <dbReference type="EMBL" id="MBA2880868.1"/>
    </source>
</evidence>
<comment type="similarity">
    <text evidence="3 11">Belongs to the UMP kinase family.</text>
</comment>
<feature type="binding site" evidence="11">
    <location>
        <position position="171"/>
    </location>
    <ligand>
        <name>ATP</name>
        <dbReference type="ChEBI" id="CHEBI:30616"/>
    </ligand>
</feature>
<keyword evidence="14" id="KW-1185">Reference proteome</keyword>
<gene>
    <name evidence="11" type="primary">pyrH</name>
    <name evidence="13" type="ORF">HNR65_001186</name>
</gene>
<dbReference type="PIRSF" id="PIRSF005650">
    <property type="entry name" value="Uridylate_kin"/>
    <property type="match status" value="1"/>
</dbReference>
<dbReference type="UniPathway" id="UPA00159">
    <property type="reaction ID" value="UER00275"/>
</dbReference>
<dbReference type="InterPro" id="IPR015963">
    <property type="entry name" value="Uridylate_kinase_bac"/>
</dbReference>
<evidence type="ECO:0000313" key="14">
    <source>
        <dbReference type="Proteomes" id="UP000525298"/>
    </source>
</evidence>
<accession>A0A7W0C817</accession>